<dbReference type="HOGENOM" id="CLU_039834_1_0_10"/>
<reference evidence="1" key="1">
    <citation type="submission" date="2010-07" db="EMBL/GenBank/DDBJ databases">
        <authorList>
            <person name="Muzny D."/>
            <person name="Qin X."/>
            <person name="Buhay C."/>
            <person name="Dugan-Rocha S."/>
            <person name="Ding Y."/>
            <person name="Chen G."/>
            <person name="Hawes A."/>
            <person name="Holder M."/>
            <person name="Jhangiani S."/>
            <person name="Johnson A."/>
            <person name="Khan Z."/>
            <person name="Li Z."/>
            <person name="Liu W."/>
            <person name="Liu X."/>
            <person name="Perez L."/>
            <person name="Shen H."/>
            <person name="Wang Q."/>
            <person name="Watt J."/>
            <person name="Xi L."/>
            <person name="Xin Y."/>
            <person name="Zhou J."/>
            <person name="Deng J."/>
            <person name="Jiang H."/>
            <person name="Liu Y."/>
            <person name="Qu J."/>
            <person name="Song X.-Z."/>
            <person name="Zhang L."/>
            <person name="Villasana D."/>
            <person name="Johnson A."/>
            <person name="Liu J."/>
            <person name="Liyanage D."/>
            <person name="Lorensuhewa L."/>
            <person name="Robinson T."/>
            <person name="Song A."/>
            <person name="Song B.-B."/>
            <person name="Dinh H."/>
            <person name="Thornton R."/>
            <person name="Coyle M."/>
            <person name="Francisco L."/>
            <person name="Jackson L."/>
            <person name="Javaid M."/>
            <person name="Korchina V."/>
            <person name="Kovar C."/>
            <person name="Mata R."/>
            <person name="Mathew T."/>
            <person name="Ngo R."/>
            <person name="Nguyen L."/>
            <person name="Nguyen N."/>
            <person name="Okwuonu G."/>
            <person name="Ongeri F."/>
            <person name="Pham C."/>
            <person name="Simmons D."/>
            <person name="Wilczek-Boney K."/>
            <person name="Hale W."/>
            <person name="Jakkamsetti A."/>
            <person name="Pham P."/>
            <person name="Ruth R."/>
            <person name="San Lucas F."/>
            <person name="Warren J."/>
            <person name="Zhang J."/>
            <person name="Zhao Z."/>
            <person name="Zhou C."/>
            <person name="Zhu D."/>
            <person name="Lee S."/>
            <person name="Bess C."/>
            <person name="Blankenburg K."/>
            <person name="Forbes L."/>
            <person name="Fu Q."/>
            <person name="Gubbala S."/>
            <person name="Hirani K."/>
            <person name="Jayaseelan J.C."/>
            <person name="Lara F."/>
            <person name="Munidasa M."/>
            <person name="Palculict T."/>
            <person name="Patil S."/>
            <person name="Pu L.-L."/>
            <person name="Saada N."/>
            <person name="Tang L."/>
            <person name="Weissenberger G."/>
            <person name="Zhu Y."/>
            <person name="Hemphill L."/>
            <person name="Shang Y."/>
            <person name="Youmans B."/>
            <person name="Ayvaz T."/>
            <person name="Ross M."/>
            <person name="Santibanez J."/>
            <person name="Aqrawi P."/>
            <person name="Gross S."/>
            <person name="Joshi V."/>
            <person name="Fowler G."/>
            <person name="Nazareth L."/>
            <person name="Reid J."/>
            <person name="Worley K."/>
            <person name="Petrosino J."/>
            <person name="Highlander S."/>
            <person name="Gibbs R."/>
        </authorList>
    </citation>
    <scope>NUCLEOTIDE SEQUENCE [LARGE SCALE GENOMIC DNA]</scope>
    <source>
        <strain evidence="1">ATCC 33861</strain>
    </source>
</reference>
<dbReference type="eggNOG" id="COG2819">
    <property type="taxonomic scope" value="Bacteria"/>
</dbReference>
<dbReference type="InterPro" id="IPR000801">
    <property type="entry name" value="Esterase-like"/>
</dbReference>
<accession>D7VR25</accession>
<protein>
    <submittedName>
        <fullName evidence="1">Esterase</fullName>
    </submittedName>
</protein>
<dbReference type="InterPro" id="IPR029058">
    <property type="entry name" value="AB_hydrolase_fold"/>
</dbReference>
<dbReference type="EMBL" id="ACHA02000012">
    <property type="protein sequence ID" value="EFK56226.1"/>
    <property type="molecule type" value="Genomic_DNA"/>
</dbReference>
<proteinExistence type="predicted"/>
<dbReference type="STRING" id="525373.HMPREF0766_13429"/>
<dbReference type="OrthoDB" id="9803578at2"/>
<gene>
    <name evidence="1" type="ORF">HMPREF0766_13429</name>
</gene>
<organism evidence="1 2">
    <name type="scientific">Sphingobacterium spiritivorum ATCC 33861</name>
    <dbReference type="NCBI Taxonomy" id="525373"/>
    <lineage>
        <taxon>Bacteria</taxon>
        <taxon>Pseudomonadati</taxon>
        <taxon>Bacteroidota</taxon>
        <taxon>Sphingobacteriia</taxon>
        <taxon>Sphingobacteriales</taxon>
        <taxon>Sphingobacteriaceae</taxon>
        <taxon>Sphingobacterium</taxon>
    </lineage>
</organism>
<dbReference type="InterPro" id="IPR050583">
    <property type="entry name" value="Mycobacterial_A85_antigen"/>
</dbReference>
<dbReference type="Pfam" id="PF00756">
    <property type="entry name" value="Esterase"/>
    <property type="match status" value="1"/>
</dbReference>
<comment type="caution">
    <text evidence="1">The sequence shown here is derived from an EMBL/GenBank/DDBJ whole genome shotgun (WGS) entry which is preliminary data.</text>
</comment>
<dbReference type="Proteomes" id="UP000006258">
    <property type="component" value="Unassembled WGS sequence"/>
</dbReference>
<dbReference type="RefSeq" id="WP_002994591.1">
    <property type="nucleotide sequence ID" value="NZ_GL379770.1"/>
</dbReference>
<dbReference type="Gene3D" id="3.40.50.1820">
    <property type="entry name" value="alpha/beta hydrolase"/>
    <property type="match status" value="1"/>
</dbReference>
<name>D7VR25_SPHSI</name>
<keyword evidence="2" id="KW-1185">Reference proteome</keyword>
<evidence type="ECO:0000313" key="1">
    <source>
        <dbReference type="EMBL" id="EFK56226.1"/>
    </source>
</evidence>
<evidence type="ECO:0000313" key="2">
    <source>
        <dbReference type="Proteomes" id="UP000006258"/>
    </source>
</evidence>
<dbReference type="AlphaFoldDB" id="D7VR25"/>
<dbReference type="GeneID" id="95431350"/>
<dbReference type="PANTHER" id="PTHR48098">
    <property type="entry name" value="ENTEROCHELIN ESTERASE-RELATED"/>
    <property type="match status" value="1"/>
</dbReference>
<dbReference type="PANTHER" id="PTHR48098:SF6">
    <property type="entry name" value="FERRI-BACILLIBACTIN ESTERASE BESA"/>
    <property type="match status" value="1"/>
</dbReference>
<dbReference type="SUPFAM" id="SSF53474">
    <property type="entry name" value="alpha/beta-Hydrolases"/>
    <property type="match status" value="1"/>
</dbReference>
<sequence length="397" mass="45006">MVFKRILSLFFSYLIFVLPAFSQSKYQVIIEVKSTPATHRHSPLYITGNFNGWNPKLHMLDTLPSGTTPLHSRILLPEVKAGLLEFKFTRGDWQTLESTAIGTLTAPRNVMIQKDTVIRIDIAGWRDDFPASTASPQVHLLDSAFYIPQLAVKRAVWIYLPKDYATSDKKYPVLYMHDGQDLFDEATSQGRIGPLEWGVDEAIDRHRQSAIVVAVAHAESKEDRQNEYFVSPNSRFPNPQGAGYLKFIVHTLKPYIDSHYRTMPDKKHTAMAGSSVGGLLTLYAGLSYPDVFGSLGVFSPSIWLDEGQVQKTITRIGHKAAISDQHYYFYGGGNENRIKPDGSTVTMNTDVLQITDMLREKNHPQLEISINPEGRHGAWYWHKAFPAFYDWWQAKLN</sequence>